<proteinExistence type="predicted"/>
<protein>
    <recommendedName>
        <fullName evidence="4">WxL domain-containing protein</fullName>
    </recommendedName>
</protein>
<keyword evidence="1" id="KW-0732">Signal</keyword>
<accession>A0A412J374</accession>
<dbReference type="EMBL" id="QRVM01000019">
    <property type="protein sequence ID" value="RGS46777.1"/>
    <property type="molecule type" value="Genomic_DNA"/>
</dbReference>
<evidence type="ECO:0000313" key="2">
    <source>
        <dbReference type="EMBL" id="RGS46777.1"/>
    </source>
</evidence>
<gene>
    <name evidence="2" type="ORF">DWX92_05470</name>
</gene>
<reference evidence="2 3" key="1">
    <citation type="submission" date="2018-08" db="EMBL/GenBank/DDBJ databases">
        <title>A genome reference for cultivated species of the human gut microbiota.</title>
        <authorList>
            <person name="Zou Y."/>
            <person name="Xue W."/>
            <person name="Luo G."/>
        </authorList>
    </citation>
    <scope>NUCLEOTIDE SEQUENCE [LARGE SCALE GENOMIC DNA]</scope>
    <source>
        <strain evidence="2 3">AF22-10AC</strain>
    </source>
</reference>
<evidence type="ECO:0008006" key="4">
    <source>
        <dbReference type="Google" id="ProtNLM"/>
    </source>
</evidence>
<feature type="chain" id="PRO_5019384015" description="WxL domain-containing protein" evidence="1">
    <location>
        <begin position="27"/>
        <end position="178"/>
    </location>
</feature>
<comment type="caution">
    <text evidence="2">The sequence shown here is derived from an EMBL/GenBank/DDBJ whole genome shotgun (WGS) entry which is preliminary data.</text>
</comment>
<dbReference type="Proteomes" id="UP000285274">
    <property type="component" value="Unassembled WGS sequence"/>
</dbReference>
<name>A0A412J374_9FIRM</name>
<sequence length="178" mass="18640">MKNFKNLLLAGATVLATLAAPMNVFAKNVDPATVDSQETTLNYKVGSHYTWEIHSDIDFGKDGGTNATLNGTVKTGDQKVKVTENVIEEGKKLHITAHGSGTDKAFTITNGSNTVLNYAVKSGDKAVGVDGDVLDVVAGTNTGETVMDFKLSTTTDTAEKAGTYTGTITYASSVVDAQ</sequence>
<feature type="signal peptide" evidence="1">
    <location>
        <begin position="1"/>
        <end position="26"/>
    </location>
</feature>
<evidence type="ECO:0000256" key="1">
    <source>
        <dbReference type="SAM" id="SignalP"/>
    </source>
</evidence>
<evidence type="ECO:0000313" key="3">
    <source>
        <dbReference type="Proteomes" id="UP000285274"/>
    </source>
</evidence>
<organism evidence="2 3">
    <name type="scientific">Holdemanella biformis</name>
    <dbReference type="NCBI Taxonomy" id="1735"/>
    <lineage>
        <taxon>Bacteria</taxon>
        <taxon>Bacillati</taxon>
        <taxon>Bacillota</taxon>
        <taxon>Erysipelotrichia</taxon>
        <taxon>Erysipelotrichales</taxon>
        <taxon>Erysipelotrichaceae</taxon>
        <taxon>Holdemanella</taxon>
    </lineage>
</organism>
<dbReference type="RefSeq" id="WP_118319916.1">
    <property type="nucleotide sequence ID" value="NZ_QRVM01000019.1"/>
</dbReference>
<dbReference type="AlphaFoldDB" id="A0A412J374"/>